<keyword evidence="4" id="KW-0430">Lectin</keyword>
<dbReference type="Gene3D" id="2.60.120.200">
    <property type="match status" value="1"/>
</dbReference>
<organism evidence="4 5">
    <name type="scientific">Marinimicrobium koreense</name>
    <dbReference type="NCBI Taxonomy" id="306545"/>
    <lineage>
        <taxon>Bacteria</taxon>
        <taxon>Pseudomonadati</taxon>
        <taxon>Pseudomonadota</taxon>
        <taxon>Gammaproteobacteria</taxon>
        <taxon>Cellvibrionales</taxon>
        <taxon>Cellvibrionaceae</taxon>
        <taxon>Marinimicrobium</taxon>
    </lineage>
</organism>
<reference evidence="4 5" key="1">
    <citation type="submission" date="2018-11" db="EMBL/GenBank/DDBJ databases">
        <title>Genomic Encyclopedia of Type Strains, Phase IV (KMG-IV): sequencing the most valuable type-strain genomes for metagenomic binning, comparative biology and taxonomic classification.</title>
        <authorList>
            <person name="Goeker M."/>
        </authorList>
    </citation>
    <scope>NUCLEOTIDE SEQUENCE [LARGE SCALE GENOMIC DNA]</scope>
    <source>
        <strain evidence="4 5">DSM 16974</strain>
    </source>
</reference>
<dbReference type="AlphaFoldDB" id="A0A3N1NNL2"/>
<evidence type="ECO:0000313" key="5">
    <source>
        <dbReference type="Proteomes" id="UP000273643"/>
    </source>
</evidence>
<evidence type="ECO:0000313" key="4">
    <source>
        <dbReference type="EMBL" id="ROQ20422.1"/>
    </source>
</evidence>
<keyword evidence="2" id="KW-1015">Disulfide bond</keyword>
<protein>
    <submittedName>
        <fullName evidence="4">Concanavalin A-like lectin/glucanase superfamily protein</fullName>
    </submittedName>
</protein>
<keyword evidence="1" id="KW-0732">Signal</keyword>
<name>A0A3N1NNL2_9GAMM</name>
<dbReference type="Proteomes" id="UP000273643">
    <property type="component" value="Unassembled WGS sequence"/>
</dbReference>
<evidence type="ECO:0000256" key="2">
    <source>
        <dbReference type="ARBA" id="ARBA00023157"/>
    </source>
</evidence>
<comment type="caution">
    <text evidence="4">The sequence shown here is derived from an EMBL/GenBank/DDBJ whole genome shotgun (WGS) entry which is preliminary data.</text>
</comment>
<dbReference type="InterPro" id="IPR013320">
    <property type="entry name" value="ConA-like_dom_sf"/>
</dbReference>
<dbReference type="Pfam" id="PF13385">
    <property type="entry name" value="Laminin_G_3"/>
    <property type="match status" value="1"/>
</dbReference>
<dbReference type="RefSeq" id="WP_123637576.1">
    <property type="nucleotide sequence ID" value="NZ_RJUK01000001.1"/>
</dbReference>
<evidence type="ECO:0000259" key="3">
    <source>
        <dbReference type="SMART" id="SM00560"/>
    </source>
</evidence>
<dbReference type="SMART" id="SM00560">
    <property type="entry name" value="LamGL"/>
    <property type="match status" value="1"/>
</dbReference>
<evidence type="ECO:0000256" key="1">
    <source>
        <dbReference type="ARBA" id="ARBA00022729"/>
    </source>
</evidence>
<keyword evidence="5" id="KW-1185">Reference proteome</keyword>
<dbReference type="SUPFAM" id="SSF49899">
    <property type="entry name" value="Concanavalin A-like lectins/glucanases"/>
    <property type="match status" value="1"/>
</dbReference>
<dbReference type="EMBL" id="RJUK01000001">
    <property type="protein sequence ID" value="ROQ20422.1"/>
    <property type="molecule type" value="Genomic_DNA"/>
</dbReference>
<gene>
    <name evidence="4" type="ORF">EDC38_1027</name>
</gene>
<dbReference type="InterPro" id="IPR006558">
    <property type="entry name" value="LamG-like"/>
</dbReference>
<dbReference type="GO" id="GO:0030246">
    <property type="term" value="F:carbohydrate binding"/>
    <property type="evidence" value="ECO:0007669"/>
    <property type="project" value="UniProtKB-KW"/>
</dbReference>
<feature type="domain" description="LamG-like jellyroll fold" evidence="3">
    <location>
        <begin position="88"/>
        <end position="228"/>
    </location>
</feature>
<accession>A0A3N1NNL2</accession>
<dbReference type="OrthoDB" id="851894at2"/>
<sequence length="238" mass="26935">MTPSSQIPKTLILGILVCAAASCSTSRSTPDDNDSTLWRLDRLDRAGSVPARAEGNPTLVDTVHGPAIHFDGDEDRLLVEHNPLAEQNQFTIEVWFNPADVWPANWEPRFFHIESLDNPDRRITVELRLNDQQQWYLDGFLKSERDALTLIDETLVHPVNQWHHAALTFDGTTMRTYVNGALELEGTVDFEPIGTLARTSIGARLNRVHWFNGLMLAVRMTPQALEPEAFLDWEKLPD</sequence>
<proteinExistence type="predicted"/>